<name>A0ABS9ZXS6_9SPHI</name>
<sequence>MSTKPVSQRYYPALSELITVDDLPDFLQFAETGLENLLNRIHYKNFQFSKSARGDSAFYSLEIVTNNLGLDLPFGLRLVLNPSADDVNISSFPISLQYQWELLAFLRSFKLQNFAFTPEAFFQLGLRIFKITEAQVIAQTLNYFVESDEGTDGKFQELIDAINDYYPAANLSLPTGEEPTVEIVSNLIANSPAIPDSVAQVMFLLYVLRTDLAETKRNLEQFYALMVPDGIENYIRKLLKPKLRTTLTLSAAIEFPNNILKPVTQAGVPIPNTRSLFKFAEATFYADTEAGIGSDITLAGSLLPAYPEALHQIGNTGLTLNFDTAKLDLSRTTNIPEADAAGYPADFTGLYAKQVVLGLHRFGAESADGESAQIRAENVFIGTGGISGLFALESNGLLCRDFGKFKAELNLFQMEFKMGSIVHSDIRGKLTLNKFKQDDLPAVIDIQAQIKNDGNFNLTAVSQDIPPINLLNVLEIKLTSLQLGKEDKGYYTEVAGVLDFTANIPLMGKVLPKGIDINRLRIWDDGSMEFEGGGSIKLSKSFFLKIGPVKLEVSNISVAAYKGKHNGVERSYGYFSFDGMVNTGRAGINTSGNGIKYYFTIDDGVFHSFLSVDRLNIDLTIPGNVSKEKAAFILNGYLSAANPAVEGSQATTEYAGAISFSLPRMRLAGSGGMRLNPSVPAFIVDIGMELPTPILLGATGLGIYGFRGLIGQHYLPSKQATTPPLAENATWWQYYKAKSTVTKREGIEIDKFASKSGFSLGAGASIATAFDSGKIFSSKLFLLLGLPDVFLLQGQAAILRSRIGLTDPADPPFSAFISIDSNGFAAGLGVDYKLPEDGGLNGAILSLSGKMELAFFFNNASGWYLNLGKDQPESERIRARILTLFQGYAYLMISSKGFKVGAGARFDFNRSFGPVALGLGAWLDMGGSLSFKPIQVGAFIQVGGYVYLKVWKAKISLSVQLGLAVDAPHPFVIQGSIRISFKVIFVRFNINLELTWRISSNDAPLREPQRVINLPDGNGYLPIAATNILSGDIFTLNYFTQQITGVLTEPPALGDPAWKYSFTDPEKIKLITVPLDSFIDIELLKAVKPSFNRLGGAGNQLPEGYSELMPPQRGLSAQVRHEYDLLGIDIYCWDESALHWKPYNIYEAVTAIVKENIDPHTSLPIIDLSNLKIGYWQFAQPNRYNKVRLLSQNMFSFSNQSVQTLGDLDGLNFRRKDLFCFENLIKQHYISWKTVAEDTVYPDETVFDQGGSSFSLHGVNAKVSYDTDYEAQDLLIETYGGKIVINIPVPVSSFKIEFGTNENRIKVDFIKQVRTSRPDFDSRFTRIETTDVYMQPVYVERNHDQATVVYSNLNNPITRVEITFEKALQLNFKGDLNLGRYYQLPLSYAVSEHVNEKDKALVYFNLFNKAFNLQEVIAKNYNDSPGVVASWLFNSNIATTGNLMAIPLGSPDLTPGYFRNEEGTEQMSEIYHYNSKEDALIVPYQPVLKVEEGNFALETTVVFNPFNKGIATLFSKVEKDELTGNLKGYTLHLLQEDPVYDLTVYTENTLPVCAFYFTCYSGQSYSGFKVSTPLTVHCDTQYIEGKQYKNVLVSVNRQNDLLEIFIDKEQKLSIAIPDELKQEEVQIRSTRLKQLSYLTEELQRRQEENEVTEQKLIDEIQLMGDGLSKTIQPVWRPNTNYAVAVKTRDVVNGNVNSAVTYTQVYGFKTAGPIGHFHQQSSVYDKLAAEDRGDEFKLTNLKNYIDYDRSYPDAQSRHDLSKPVFYHQPKIRLLFNQPYIHAMYENFDSYQGLPEVKNSLEMQVVDNFGTVLSPALVWEQLPDKEINMGNFRSLPADQQIIFMMNLAASGDNCNAKPLTINKRTKQGSYQLPDLYPNKLYTALFNAKYQPQGLQESVAEVHRFSFITSRFSSFEEQAGSFIINDTPGEESYAIYPLYTAFTANEISNEIKVLLNNDPIDAPEAVMRYAVKYDRIIYGGLKIKHTEMIEHSVFNIIINIEPDTQNKRILGLLVRNPEPFNDPKLPEEPLKNTVKMQVTEDDDTVIEAGEFLYIHSRDTSAVFITNTDMELPVGKAQLTFRYKMFNGENYETEYEEYITPQFVLNK</sequence>
<reference evidence="1" key="1">
    <citation type="submission" date="2022-03" db="EMBL/GenBank/DDBJ databases">
        <authorList>
            <person name="Woo C.Y."/>
        </authorList>
    </citation>
    <scope>NUCLEOTIDE SEQUENCE</scope>
    <source>
        <strain evidence="1">CYS-01</strain>
    </source>
</reference>
<gene>
    <name evidence="1" type="ORF">MMF97_10365</name>
</gene>
<protein>
    <submittedName>
        <fullName evidence="1">Uncharacterized protein</fullName>
    </submittedName>
</protein>
<dbReference type="RefSeq" id="WP_243362185.1">
    <property type="nucleotide sequence ID" value="NZ_JALGBH010000002.1"/>
</dbReference>
<dbReference type="EMBL" id="JALGBH010000002">
    <property type="protein sequence ID" value="MCJ0743116.1"/>
    <property type="molecule type" value="Genomic_DNA"/>
</dbReference>
<keyword evidence="2" id="KW-1185">Reference proteome</keyword>
<comment type="caution">
    <text evidence="1">The sequence shown here is derived from an EMBL/GenBank/DDBJ whole genome shotgun (WGS) entry which is preliminary data.</text>
</comment>
<accession>A0ABS9ZXS6</accession>
<proteinExistence type="predicted"/>
<organism evidence="1 2">
    <name type="scientific">Pedobacter montanisoli</name>
    <dbReference type="NCBI Taxonomy" id="2923277"/>
    <lineage>
        <taxon>Bacteria</taxon>
        <taxon>Pseudomonadati</taxon>
        <taxon>Bacteroidota</taxon>
        <taxon>Sphingobacteriia</taxon>
        <taxon>Sphingobacteriales</taxon>
        <taxon>Sphingobacteriaceae</taxon>
        <taxon>Pedobacter</taxon>
    </lineage>
</organism>
<dbReference type="Proteomes" id="UP001165460">
    <property type="component" value="Unassembled WGS sequence"/>
</dbReference>
<evidence type="ECO:0000313" key="1">
    <source>
        <dbReference type="EMBL" id="MCJ0743116.1"/>
    </source>
</evidence>
<evidence type="ECO:0000313" key="2">
    <source>
        <dbReference type="Proteomes" id="UP001165460"/>
    </source>
</evidence>